<comment type="caution">
    <text evidence="12">The sequence shown here is derived from an EMBL/GenBank/DDBJ whole genome shotgun (WGS) entry which is preliminary data.</text>
</comment>
<dbReference type="Gene3D" id="3.50.50.60">
    <property type="entry name" value="FAD/NAD(P)-binding domain"/>
    <property type="match status" value="1"/>
</dbReference>
<dbReference type="Proteomes" id="UP000703269">
    <property type="component" value="Unassembled WGS sequence"/>
</dbReference>
<evidence type="ECO:0000256" key="7">
    <source>
        <dbReference type="PIRSR" id="PIRSR000137-1"/>
    </source>
</evidence>
<evidence type="ECO:0000259" key="11">
    <source>
        <dbReference type="PROSITE" id="PS00624"/>
    </source>
</evidence>
<evidence type="ECO:0000256" key="6">
    <source>
        <dbReference type="ARBA" id="ARBA00023002"/>
    </source>
</evidence>
<dbReference type="Gene3D" id="3.30.560.10">
    <property type="entry name" value="Glucose Oxidase, domain 3"/>
    <property type="match status" value="1"/>
</dbReference>
<dbReference type="SUPFAM" id="SSF54373">
    <property type="entry name" value="FAD-linked reductases, C-terminal domain"/>
    <property type="match status" value="1"/>
</dbReference>
<feature type="active site" description="Proton donor" evidence="7">
    <location>
        <position position="540"/>
    </location>
</feature>
<comment type="cofactor">
    <cofactor evidence="1 8">
        <name>FAD</name>
        <dbReference type="ChEBI" id="CHEBI:57692"/>
    </cofactor>
</comment>
<dbReference type="PROSITE" id="PS00623">
    <property type="entry name" value="GMC_OXRED_1"/>
    <property type="match status" value="1"/>
</dbReference>
<evidence type="ECO:0000256" key="1">
    <source>
        <dbReference type="ARBA" id="ARBA00001974"/>
    </source>
</evidence>
<dbReference type="InterPro" id="IPR007867">
    <property type="entry name" value="GMC_OxRtase_C"/>
</dbReference>
<dbReference type="OrthoDB" id="269227at2759"/>
<evidence type="ECO:0000256" key="8">
    <source>
        <dbReference type="PIRSR" id="PIRSR000137-2"/>
    </source>
</evidence>
<dbReference type="InterPro" id="IPR012132">
    <property type="entry name" value="GMC_OxRdtase"/>
</dbReference>
<sequence>MSSTSHIDAVSGKSFDYIIIGGGNCGLTLAARLTEDPSKSVLVLESGGANLDDAALLRSASYGALHGNPQYDWGHKTTPQKHLDGRSVVWARGKGLGGSSGINFLLWTKPPAHDINDWEKLGNAGWNWESHQELLERTERWHSPSAGVLEKMRIDASAYKMGTKGALDLSFPPLFQDDEVRCLEALENAGIRQASNPFGGDPSGWLWCPNTYDPSTNTRSYAANAFYLPNKDRKNLFVLTDAHVHRVLTEPGTNGNLTATGVEFRHDGNTHTARAAKEVIVSAGALKSPQVLELSGIGRKDVLDKIGVSVKLELPGVGENVQEHVAAGIAWELKDDCAWQTPDLLKDPETFAKHLELLKEGKGIFTLGIVLMSFFPLDMISDKAGEIYQRAKEEIANIDPSTAPAGSLEQLQLQLQRFDPAKSSPTCEVVIVPGFWSGPNPPNPGKRYVTPMALLNASLSRGTIHATSNDPDEDPAFDPHYFERNADVEAFLETIKFMRNLVKLSPLKDIIAREINPGPEVETDEQLIKWAKAYFFTPHHTVGSLSMLPREKNGVVDPKLKVYGTNNLRVVDVSIVPLHISSHTQSTAYWIAEQAAEFIKESA</sequence>
<dbReference type="GO" id="GO:0050660">
    <property type="term" value="F:flavin adenine dinucleotide binding"/>
    <property type="evidence" value="ECO:0007669"/>
    <property type="project" value="InterPro"/>
</dbReference>
<evidence type="ECO:0000313" key="13">
    <source>
        <dbReference type="Proteomes" id="UP000703269"/>
    </source>
</evidence>
<dbReference type="GO" id="GO:0016614">
    <property type="term" value="F:oxidoreductase activity, acting on CH-OH group of donors"/>
    <property type="evidence" value="ECO:0007669"/>
    <property type="project" value="InterPro"/>
</dbReference>
<dbReference type="PANTHER" id="PTHR11552:SF201">
    <property type="entry name" value="GLUCOSE-METHANOL-CHOLINE OXIDOREDUCTASE N-TERMINAL DOMAIN-CONTAINING PROTEIN"/>
    <property type="match status" value="1"/>
</dbReference>
<dbReference type="AlphaFoldDB" id="A0A9P3GEZ4"/>
<feature type="domain" description="Glucose-methanol-choline oxidoreductase N-terminal" evidence="11">
    <location>
        <begin position="284"/>
        <end position="298"/>
    </location>
</feature>
<evidence type="ECO:0000313" key="12">
    <source>
        <dbReference type="EMBL" id="GJE93556.1"/>
    </source>
</evidence>
<name>A0A9P3GEZ4_9APHY</name>
<dbReference type="Pfam" id="PF00732">
    <property type="entry name" value="GMC_oxred_N"/>
    <property type="match status" value="1"/>
</dbReference>
<evidence type="ECO:0000256" key="3">
    <source>
        <dbReference type="ARBA" id="ARBA00022630"/>
    </source>
</evidence>
<keyword evidence="3 9" id="KW-0285">Flavoprotein</keyword>
<dbReference type="InterPro" id="IPR036188">
    <property type="entry name" value="FAD/NAD-bd_sf"/>
</dbReference>
<keyword evidence="6" id="KW-0560">Oxidoreductase</keyword>
<feature type="active site" description="Proton acceptor" evidence="7">
    <location>
        <position position="583"/>
    </location>
</feature>
<dbReference type="SUPFAM" id="SSF51905">
    <property type="entry name" value="FAD/NAD(P)-binding domain"/>
    <property type="match status" value="1"/>
</dbReference>
<organism evidence="12 13">
    <name type="scientific">Phanerochaete sordida</name>
    <dbReference type="NCBI Taxonomy" id="48140"/>
    <lineage>
        <taxon>Eukaryota</taxon>
        <taxon>Fungi</taxon>
        <taxon>Dikarya</taxon>
        <taxon>Basidiomycota</taxon>
        <taxon>Agaricomycotina</taxon>
        <taxon>Agaricomycetes</taxon>
        <taxon>Polyporales</taxon>
        <taxon>Phanerochaetaceae</taxon>
        <taxon>Phanerochaete</taxon>
    </lineage>
</organism>
<reference evidence="12 13" key="1">
    <citation type="submission" date="2021-08" db="EMBL/GenBank/DDBJ databases">
        <title>Draft Genome Sequence of Phanerochaete sordida strain YK-624.</title>
        <authorList>
            <person name="Mori T."/>
            <person name="Dohra H."/>
            <person name="Suzuki T."/>
            <person name="Kawagishi H."/>
            <person name="Hirai H."/>
        </authorList>
    </citation>
    <scope>NUCLEOTIDE SEQUENCE [LARGE SCALE GENOMIC DNA]</scope>
    <source>
        <strain evidence="12 13">YK-624</strain>
    </source>
</reference>
<evidence type="ECO:0000256" key="4">
    <source>
        <dbReference type="ARBA" id="ARBA00022729"/>
    </source>
</evidence>
<evidence type="ECO:0000256" key="2">
    <source>
        <dbReference type="ARBA" id="ARBA00010790"/>
    </source>
</evidence>
<keyword evidence="5 8" id="KW-0274">FAD</keyword>
<keyword evidence="13" id="KW-1185">Reference proteome</keyword>
<feature type="binding site" evidence="8">
    <location>
        <position position="244"/>
    </location>
    <ligand>
        <name>FAD</name>
        <dbReference type="ChEBI" id="CHEBI:57692"/>
    </ligand>
</feature>
<dbReference type="PROSITE" id="PS00624">
    <property type="entry name" value="GMC_OXRED_2"/>
    <property type="match status" value="1"/>
</dbReference>
<evidence type="ECO:0000256" key="5">
    <source>
        <dbReference type="ARBA" id="ARBA00022827"/>
    </source>
</evidence>
<comment type="similarity">
    <text evidence="2 9">Belongs to the GMC oxidoreductase family.</text>
</comment>
<protein>
    <submittedName>
        <fullName evidence="12">GMC oxidoreductase</fullName>
    </submittedName>
</protein>
<dbReference type="PIRSF" id="PIRSF000137">
    <property type="entry name" value="Alcohol_oxidase"/>
    <property type="match status" value="1"/>
</dbReference>
<accession>A0A9P3GEZ4</accession>
<dbReference type="EMBL" id="BPQB01000033">
    <property type="protein sequence ID" value="GJE93556.1"/>
    <property type="molecule type" value="Genomic_DNA"/>
</dbReference>
<feature type="domain" description="Glucose-methanol-choline oxidoreductase N-terminal" evidence="10">
    <location>
        <begin position="93"/>
        <end position="116"/>
    </location>
</feature>
<gene>
    <name evidence="12" type="ORF">PsYK624_097150</name>
</gene>
<dbReference type="Pfam" id="PF05199">
    <property type="entry name" value="GMC_oxred_C"/>
    <property type="match status" value="1"/>
</dbReference>
<evidence type="ECO:0000256" key="9">
    <source>
        <dbReference type="RuleBase" id="RU003968"/>
    </source>
</evidence>
<proteinExistence type="inferred from homology"/>
<keyword evidence="4" id="KW-0732">Signal</keyword>
<evidence type="ECO:0000259" key="10">
    <source>
        <dbReference type="PROSITE" id="PS00623"/>
    </source>
</evidence>
<dbReference type="InterPro" id="IPR000172">
    <property type="entry name" value="GMC_OxRdtase_N"/>
</dbReference>
<dbReference type="PANTHER" id="PTHR11552">
    <property type="entry name" value="GLUCOSE-METHANOL-CHOLINE GMC OXIDOREDUCTASE"/>
    <property type="match status" value="1"/>
</dbReference>